<dbReference type="SUPFAM" id="SSF47616">
    <property type="entry name" value="GST C-terminal domain-like"/>
    <property type="match status" value="1"/>
</dbReference>
<organism evidence="4 5">
    <name type="scientific">Pristionchus mayeri</name>
    <dbReference type="NCBI Taxonomy" id="1317129"/>
    <lineage>
        <taxon>Eukaryota</taxon>
        <taxon>Metazoa</taxon>
        <taxon>Ecdysozoa</taxon>
        <taxon>Nematoda</taxon>
        <taxon>Chromadorea</taxon>
        <taxon>Rhabditida</taxon>
        <taxon>Rhabditina</taxon>
        <taxon>Diplogasteromorpha</taxon>
        <taxon>Diplogasteroidea</taxon>
        <taxon>Neodiplogasteridae</taxon>
        <taxon>Pristionchus</taxon>
    </lineage>
</organism>
<evidence type="ECO:0000259" key="2">
    <source>
        <dbReference type="Pfam" id="PF17171"/>
    </source>
</evidence>
<feature type="domain" description="Metaxin glutathione S-transferase" evidence="2">
    <location>
        <begin position="184"/>
        <end position="248"/>
    </location>
</feature>
<dbReference type="Pfam" id="PF17171">
    <property type="entry name" value="GST_C_6"/>
    <property type="match status" value="1"/>
</dbReference>
<dbReference type="InterPro" id="IPR040079">
    <property type="entry name" value="Glutathione_S-Trfase"/>
</dbReference>
<dbReference type="SFLD" id="SFLDG01200">
    <property type="entry name" value="SUF1.1"/>
    <property type="match status" value="1"/>
</dbReference>
<dbReference type="PANTHER" id="PTHR12289:SF72">
    <property type="entry name" value="GST N-TERMINAL DOMAIN-CONTAINING PROTEIN"/>
    <property type="match status" value="1"/>
</dbReference>
<feature type="domain" description="Thioredoxin-like fold" evidence="3">
    <location>
        <begin position="34"/>
        <end position="123"/>
    </location>
</feature>
<evidence type="ECO:0000313" key="4">
    <source>
        <dbReference type="EMBL" id="GMR52824.1"/>
    </source>
</evidence>
<dbReference type="InterPro" id="IPR050931">
    <property type="entry name" value="Mito_Protein_Transport_Metaxin"/>
</dbReference>
<dbReference type="InterPro" id="IPR012336">
    <property type="entry name" value="Thioredoxin-like_fold"/>
</dbReference>
<dbReference type="InterPro" id="IPR033468">
    <property type="entry name" value="Metaxin_GST"/>
</dbReference>
<dbReference type="CDD" id="cd03080">
    <property type="entry name" value="GST_N_Metaxin_like"/>
    <property type="match status" value="1"/>
</dbReference>
<sequence length="272" mass="31447">MPSTALLKRDWQKQHVYMVQYPRCRVIPNMSPWSLKLETWLRITEIPFTNINSEFKKFSAKGQVPFVELNGRQIADSNIIIEALKEEFGKADMDPKDPKDQALARAFASLVEDHLCWAMFAMRSKTDGSNFILTDDGWGRYHGTGLKRRFTQFMLKRMGKKLVTDRANAQGMGRHSPDELHEIAKEALKSICIFLGDKPYFGGDHPTTIDATMFGHLAQFIYIPTPNGLLTKYVKETYPNLGQFVERVKEKYWPDWEETCSTMNMNTHQKKE</sequence>
<keyword evidence="5" id="KW-1185">Reference proteome</keyword>
<evidence type="ECO:0000259" key="3">
    <source>
        <dbReference type="Pfam" id="PF17172"/>
    </source>
</evidence>
<name>A0AAN5CZ93_9BILA</name>
<dbReference type="Proteomes" id="UP001328107">
    <property type="component" value="Unassembled WGS sequence"/>
</dbReference>
<dbReference type="Gene3D" id="1.20.1050.10">
    <property type="match status" value="2"/>
</dbReference>
<dbReference type="SFLD" id="SFLDG01180">
    <property type="entry name" value="SUF1"/>
    <property type="match status" value="1"/>
</dbReference>
<dbReference type="PANTHER" id="PTHR12289">
    <property type="entry name" value="METAXIN RELATED"/>
    <property type="match status" value="1"/>
</dbReference>
<dbReference type="InterPro" id="IPR036249">
    <property type="entry name" value="Thioredoxin-like_sf"/>
</dbReference>
<dbReference type="GO" id="GO:0005737">
    <property type="term" value="C:cytoplasm"/>
    <property type="evidence" value="ECO:0007669"/>
    <property type="project" value="TreeGrafter"/>
</dbReference>
<dbReference type="Pfam" id="PF17172">
    <property type="entry name" value="GST_N_4"/>
    <property type="match status" value="1"/>
</dbReference>
<proteinExistence type="inferred from homology"/>
<dbReference type="Gene3D" id="3.40.30.10">
    <property type="entry name" value="Glutaredoxin"/>
    <property type="match status" value="1"/>
</dbReference>
<dbReference type="CDD" id="cd03193">
    <property type="entry name" value="GST_C_Metaxin"/>
    <property type="match status" value="1"/>
</dbReference>
<comment type="similarity">
    <text evidence="1">Belongs to the FAX family.</text>
</comment>
<dbReference type="EMBL" id="BTRK01000005">
    <property type="protein sequence ID" value="GMR52824.1"/>
    <property type="molecule type" value="Genomic_DNA"/>
</dbReference>
<dbReference type="InterPro" id="IPR036282">
    <property type="entry name" value="Glutathione-S-Trfase_C_sf"/>
</dbReference>
<evidence type="ECO:0008006" key="6">
    <source>
        <dbReference type="Google" id="ProtNLM"/>
    </source>
</evidence>
<evidence type="ECO:0000313" key="5">
    <source>
        <dbReference type="Proteomes" id="UP001328107"/>
    </source>
</evidence>
<dbReference type="SFLD" id="SFLDS00019">
    <property type="entry name" value="Glutathione_Transferase_(cytos"/>
    <property type="match status" value="1"/>
</dbReference>
<dbReference type="InterPro" id="IPR026928">
    <property type="entry name" value="FAX/IsoI-like"/>
</dbReference>
<gene>
    <name evidence="4" type="ORF">PMAYCL1PPCAC_23019</name>
</gene>
<dbReference type="AlphaFoldDB" id="A0AAN5CZ93"/>
<reference evidence="5" key="1">
    <citation type="submission" date="2022-10" db="EMBL/GenBank/DDBJ databases">
        <title>Genome assembly of Pristionchus species.</title>
        <authorList>
            <person name="Yoshida K."/>
            <person name="Sommer R.J."/>
        </authorList>
    </citation>
    <scope>NUCLEOTIDE SEQUENCE [LARGE SCALE GENOMIC DNA]</scope>
    <source>
        <strain evidence="5">RS5460</strain>
    </source>
</reference>
<comment type="caution">
    <text evidence="4">The sequence shown here is derived from an EMBL/GenBank/DDBJ whole genome shotgun (WGS) entry which is preliminary data.</text>
</comment>
<accession>A0AAN5CZ93</accession>
<evidence type="ECO:0000256" key="1">
    <source>
        <dbReference type="ARBA" id="ARBA00006475"/>
    </source>
</evidence>
<dbReference type="SUPFAM" id="SSF52833">
    <property type="entry name" value="Thioredoxin-like"/>
    <property type="match status" value="1"/>
</dbReference>
<protein>
    <recommendedName>
        <fullName evidence="6">Glutathione S-transferase</fullName>
    </recommendedName>
</protein>